<dbReference type="Gene3D" id="1.25.40.20">
    <property type="entry name" value="Ankyrin repeat-containing domain"/>
    <property type="match status" value="2"/>
</dbReference>
<accession>A0A917W879</accession>
<reference evidence="2" key="1">
    <citation type="journal article" date="2014" name="Int. J. Syst. Evol. Microbiol.">
        <title>Complete genome sequence of Corynebacterium casei LMG S-19264T (=DSM 44701T), isolated from a smear-ripened cheese.</title>
        <authorList>
            <consortium name="US DOE Joint Genome Institute (JGI-PGF)"/>
            <person name="Walter F."/>
            <person name="Albersmeier A."/>
            <person name="Kalinowski J."/>
            <person name="Ruckert C."/>
        </authorList>
    </citation>
    <scope>NUCLEOTIDE SEQUENCE</scope>
    <source>
        <strain evidence="2">CGMCC 4.7306</strain>
    </source>
</reference>
<name>A0A917W879_9ACTN</name>
<evidence type="ECO:0000256" key="1">
    <source>
        <dbReference type="SAM" id="MobiDB-lite"/>
    </source>
</evidence>
<keyword evidence="3" id="KW-1185">Reference proteome</keyword>
<organism evidence="2 3">
    <name type="scientific">Microlunatus endophyticus</name>
    <dbReference type="NCBI Taxonomy" id="1716077"/>
    <lineage>
        <taxon>Bacteria</taxon>
        <taxon>Bacillati</taxon>
        <taxon>Actinomycetota</taxon>
        <taxon>Actinomycetes</taxon>
        <taxon>Propionibacteriales</taxon>
        <taxon>Propionibacteriaceae</taxon>
        <taxon>Microlunatus</taxon>
    </lineage>
</organism>
<feature type="region of interest" description="Disordered" evidence="1">
    <location>
        <begin position="1"/>
        <end position="21"/>
    </location>
</feature>
<protein>
    <recommendedName>
        <fullName evidence="4">Ankyrin repeat-containing protein</fullName>
    </recommendedName>
</protein>
<evidence type="ECO:0000313" key="3">
    <source>
        <dbReference type="Proteomes" id="UP000613840"/>
    </source>
</evidence>
<reference evidence="2" key="2">
    <citation type="submission" date="2020-09" db="EMBL/GenBank/DDBJ databases">
        <authorList>
            <person name="Sun Q."/>
            <person name="Zhou Y."/>
        </authorList>
    </citation>
    <scope>NUCLEOTIDE SEQUENCE</scope>
    <source>
        <strain evidence="2">CGMCC 4.7306</strain>
    </source>
</reference>
<evidence type="ECO:0000313" key="2">
    <source>
        <dbReference type="EMBL" id="GGL75856.1"/>
    </source>
</evidence>
<gene>
    <name evidence="2" type="ORF">GCM10011575_37570</name>
</gene>
<dbReference type="InterPro" id="IPR036770">
    <property type="entry name" value="Ankyrin_rpt-contain_sf"/>
</dbReference>
<dbReference type="SUPFAM" id="SSF48403">
    <property type="entry name" value="Ankyrin repeat"/>
    <property type="match status" value="1"/>
</dbReference>
<comment type="caution">
    <text evidence="2">The sequence shown here is derived from an EMBL/GenBank/DDBJ whole genome shotgun (WGS) entry which is preliminary data.</text>
</comment>
<evidence type="ECO:0008006" key="4">
    <source>
        <dbReference type="Google" id="ProtNLM"/>
    </source>
</evidence>
<feature type="compositionally biased region" description="Low complexity" evidence="1">
    <location>
        <begin position="1"/>
        <end position="18"/>
    </location>
</feature>
<proteinExistence type="predicted"/>
<dbReference type="RefSeq" id="WP_188896929.1">
    <property type="nucleotide sequence ID" value="NZ_BMMZ01000011.1"/>
</dbReference>
<dbReference type="EMBL" id="BMMZ01000011">
    <property type="protein sequence ID" value="GGL75856.1"/>
    <property type="molecule type" value="Genomic_DNA"/>
</dbReference>
<dbReference type="Proteomes" id="UP000613840">
    <property type="component" value="Unassembled WGS sequence"/>
</dbReference>
<sequence>MTAPLPSPLSASMPARPRNLPEFPTLERMRAEARRLQRGLGSGDQKSLALARTYAPPGRDLELGKPSLATAQWLLARSYGSPSWPRLKRRIELIMEYTRAPEPAGDEPESDDPAGLADHLLRLGVLNYTRDRDRSFATAHDLLARHPELATADVFTMAVTGAAGRLRTALADDPAAANRTGGPYDWPPLLYLTSGRISNGPSAVATTRVLLAAGADPDAGYLWHGMTSAFTALTCVLGGGEQGQPPHPAAIEIARLLLEAGADPNDNQALYNRWFSPNSDHLELLFRYGLGTDRPSVWRDRLGPGYPTNEEMLGEQLSWAADHGFTDRVRLLLDHGVDPDTRGYHPIYGDRSAAELAAAAGHDDIVGMLGG</sequence>
<dbReference type="AlphaFoldDB" id="A0A917W879"/>